<comment type="caution">
    <text evidence="4">The sequence shown here is derived from an EMBL/GenBank/DDBJ whole genome shotgun (WGS) entry which is preliminary data.</text>
</comment>
<dbReference type="InterPro" id="IPR036390">
    <property type="entry name" value="WH_DNA-bd_sf"/>
</dbReference>
<protein>
    <submittedName>
        <fullName evidence="4">MarR family transcriptional regulator</fullName>
    </submittedName>
</protein>
<keyword evidence="3" id="KW-0804">Transcription</keyword>
<dbReference type="EMBL" id="VNIQ01000007">
    <property type="protein sequence ID" value="TYQ01736.1"/>
    <property type="molecule type" value="Genomic_DNA"/>
</dbReference>
<accession>A0A652YJZ4</accession>
<dbReference type="InterPro" id="IPR000835">
    <property type="entry name" value="HTH_MarR-typ"/>
</dbReference>
<gene>
    <name evidence="4" type="ORF">FNL38_107158</name>
</gene>
<dbReference type="AlphaFoldDB" id="A0A652YJZ4"/>
<dbReference type="GO" id="GO:0003700">
    <property type="term" value="F:DNA-binding transcription factor activity"/>
    <property type="evidence" value="ECO:0007669"/>
    <property type="project" value="InterPro"/>
</dbReference>
<dbReference type="SUPFAM" id="SSF46785">
    <property type="entry name" value="Winged helix' DNA-binding domain"/>
    <property type="match status" value="1"/>
</dbReference>
<evidence type="ECO:0000256" key="2">
    <source>
        <dbReference type="ARBA" id="ARBA00023125"/>
    </source>
</evidence>
<sequence length="168" mass="18281">MSVQPDTAQALVDTVFLFGRSLRAVVTHSAESVLPPALISVLFMLAAKGECRQNELAVDLCVSQSSLSRQMSDLVDAGYVERSPDPADKRAFRIRVSDEGHSVLEETKQRRAARLRSMLEDWSQEEAMAAVSSLQRLNETFGAALHRQASPAVPHPALPVAGVETIGR</sequence>
<dbReference type="Pfam" id="PF01047">
    <property type="entry name" value="MarR"/>
    <property type="match status" value="1"/>
</dbReference>
<dbReference type="PANTHER" id="PTHR33164">
    <property type="entry name" value="TRANSCRIPTIONAL REGULATOR, MARR FAMILY"/>
    <property type="match status" value="1"/>
</dbReference>
<evidence type="ECO:0000313" key="4">
    <source>
        <dbReference type="EMBL" id="TYQ01736.1"/>
    </source>
</evidence>
<dbReference type="PROSITE" id="PS50995">
    <property type="entry name" value="HTH_MARR_2"/>
    <property type="match status" value="1"/>
</dbReference>
<keyword evidence="1" id="KW-0805">Transcription regulation</keyword>
<dbReference type="PRINTS" id="PR00598">
    <property type="entry name" value="HTHMARR"/>
</dbReference>
<dbReference type="GO" id="GO:0003677">
    <property type="term" value="F:DNA binding"/>
    <property type="evidence" value="ECO:0007669"/>
    <property type="project" value="UniProtKB-KW"/>
</dbReference>
<dbReference type="InterPro" id="IPR023187">
    <property type="entry name" value="Tscrpt_reg_MarR-type_CS"/>
</dbReference>
<evidence type="ECO:0000256" key="1">
    <source>
        <dbReference type="ARBA" id="ARBA00023015"/>
    </source>
</evidence>
<organism evidence="4">
    <name type="scientific">Nocardia globerula</name>
    <dbReference type="NCBI Taxonomy" id="1818"/>
    <lineage>
        <taxon>Bacteria</taxon>
        <taxon>Bacillati</taxon>
        <taxon>Actinomycetota</taxon>
        <taxon>Actinomycetes</taxon>
        <taxon>Mycobacteriales</taxon>
        <taxon>Nocardiaceae</taxon>
        <taxon>Nocardia</taxon>
    </lineage>
</organism>
<dbReference type="InterPro" id="IPR039422">
    <property type="entry name" value="MarR/SlyA-like"/>
</dbReference>
<keyword evidence="2" id="KW-0238">DNA-binding</keyword>
<dbReference type="PANTHER" id="PTHR33164:SF57">
    <property type="entry name" value="MARR-FAMILY TRANSCRIPTIONAL REGULATOR"/>
    <property type="match status" value="1"/>
</dbReference>
<evidence type="ECO:0000256" key="3">
    <source>
        <dbReference type="ARBA" id="ARBA00023163"/>
    </source>
</evidence>
<dbReference type="Gene3D" id="1.10.10.10">
    <property type="entry name" value="Winged helix-like DNA-binding domain superfamily/Winged helix DNA-binding domain"/>
    <property type="match status" value="1"/>
</dbReference>
<dbReference type="PROSITE" id="PS01117">
    <property type="entry name" value="HTH_MARR_1"/>
    <property type="match status" value="1"/>
</dbReference>
<dbReference type="GO" id="GO:0006950">
    <property type="term" value="P:response to stress"/>
    <property type="evidence" value="ECO:0007669"/>
    <property type="project" value="TreeGrafter"/>
</dbReference>
<dbReference type="InterPro" id="IPR036388">
    <property type="entry name" value="WH-like_DNA-bd_sf"/>
</dbReference>
<name>A0A652YJZ4_NOCGL</name>
<proteinExistence type="predicted"/>
<dbReference type="SMART" id="SM00347">
    <property type="entry name" value="HTH_MARR"/>
    <property type="match status" value="1"/>
</dbReference>
<reference evidence="4" key="1">
    <citation type="submission" date="2019-07" db="EMBL/GenBank/DDBJ databases">
        <title>Genomic Encyclopedia of Type Strains, Phase IV (KMG-IV): sequencing the most valuable type-strain genomes for metagenomic binning, comparative biology and taxonomic classification.</title>
        <authorList>
            <person name="Goeker M."/>
        </authorList>
    </citation>
    <scope>NUCLEOTIDE SEQUENCE</scope>
    <source>
        <strain evidence="4">DSM 44596</strain>
    </source>
</reference>